<dbReference type="Proteomes" id="UP000823941">
    <property type="component" value="Chromosome 4"/>
</dbReference>
<name>A0ABQ7QBF5_PLUXY</name>
<protein>
    <recommendedName>
        <fullName evidence="1">Reverse transcriptase Ty1/copia-type domain-containing protein</fullName>
    </recommendedName>
</protein>
<dbReference type="InterPro" id="IPR013103">
    <property type="entry name" value="RVT_2"/>
</dbReference>
<dbReference type="SUPFAM" id="SSF56672">
    <property type="entry name" value="DNA/RNA polymerases"/>
    <property type="match status" value="1"/>
</dbReference>
<keyword evidence="5" id="KW-1185">Reference proteome</keyword>
<evidence type="ECO:0000313" key="2">
    <source>
        <dbReference type="EMBL" id="KAG7302557.1"/>
    </source>
</evidence>
<dbReference type="Pfam" id="PF07727">
    <property type="entry name" value="RVT_2"/>
    <property type="match status" value="1"/>
</dbReference>
<dbReference type="Proteomes" id="UP000823941">
    <property type="component" value="Chromosome 9"/>
</dbReference>
<dbReference type="PANTHER" id="PTHR11439">
    <property type="entry name" value="GAG-POL-RELATED RETROTRANSPOSON"/>
    <property type="match status" value="1"/>
</dbReference>
<evidence type="ECO:0000313" key="5">
    <source>
        <dbReference type="Proteomes" id="UP000823941"/>
    </source>
</evidence>
<proteinExistence type="predicted"/>
<evidence type="ECO:0000259" key="1">
    <source>
        <dbReference type="Pfam" id="PF07727"/>
    </source>
</evidence>
<dbReference type="Proteomes" id="UP000823941">
    <property type="component" value="Chromosome 17"/>
</dbReference>
<sequence length="412" mass="46847">MLLAIAAEYNMEIDHMDVITAFLNGDLKEQVYMEQPEGFEIKGGNGKVYKLNKAIYGLKQAAKSWYDKLDTALTQNFGFKRVSTEPCVYFKSHQGKPMIISIYVDDILLFTSCSAEEKKKLKDKLMKEFAMRDLGAAHHILGMKITNKDGRITLDQSNYIQTVLNKFQMSDCKPASTPMEAGLKLHKAEKLGNFNYRNLIGCLMYVAVCTRPDIAYAVSSLSQFNQSYAEVHWKAAKRVLRYLKGTINHCLTFEKNGLSLTAYVDADWAASAVDRKSYTGYVFKIGNNLVSWESRKQKTVALSSTEAEYMALSDACKEALFIRSFLHELLGINVCVTMYNDNQSAQKLSVNQMYHSRTKHIDVRHHFIRQVVSENAVQLKYCPTDEMPADLLTKPLPIMKHNRFVNCLLLDV</sequence>
<feature type="domain" description="Reverse transcriptase Ty1/copia-type" evidence="1">
    <location>
        <begin position="1"/>
        <end position="180"/>
    </location>
</feature>
<comment type="caution">
    <text evidence="2">The sequence shown here is derived from an EMBL/GenBank/DDBJ whole genome shotgun (WGS) entry which is preliminary data.</text>
</comment>
<evidence type="ECO:0000313" key="4">
    <source>
        <dbReference type="EMBL" id="KAG7311198.1"/>
    </source>
</evidence>
<accession>A0ABQ7QBF5</accession>
<dbReference type="EMBL" id="JAHIBW010000017">
    <property type="protein sequence ID" value="KAG7302557.1"/>
    <property type="molecule type" value="Genomic_DNA"/>
</dbReference>
<dbReference type="PANTHER" id="PTHR11439:SF440">
    <property type="entry name" value="INTEGRASE CATALYTIC DOMAIN-CONTAINING PROTEIN"/>
    <property type="match status" value="1"/>
</dbReference>
<reference evidence="2 5" key="1">
    <citation type="submission" date="2021-06" db="EMBL/GenBank/DDBJ databases">
        <title>A haploid diamondback moth (Plutella xylostella L.) genome assembly resolves 31 chromosomes and identifies a diamide resistance mutation.</title>
        <authorList>
            <person name="Ward C.M."/>
            <person name="Perry K.D."/>
            <person name="Baker G."/>
            <person name="Powis K."/>
            <person name="Heckel D.G."/>
            <person name="Baxter S.W."/>
        </authorList>
    </citation>
    <scope>NUCLEOTIDE SEQUENCE [LARGE SCALE GENOMIC DNA]</scope>
    <source>
        <strain evidence="2 5">LV</strain>
        <tissue evidence="2">Single pupa</tissue>
    </source>
</reference>
<dbReference type="InterPro" id="IPR043502">
    <property type="entry name" value="DNA/RNA_pol_sf"/>
</dbReference>
<organism evidence="2 5">
    <name type="scientific">Plutella xylostella</name>
    <name type="common">Diamondback moth</name>
    <name type="synonym">Plutella maculipennis</name>
    <dbReference type="NCBI Taxonomy" id="51655"/>
    <lineage>
        <taxon>Eukaryota</taxon>
        <taxon>Metazoa</taxon>
        <taxon>Ecdysozoa</taxon>
        <taxon>Arthropoda</taxon>
        <taxon>Hexapoda</taxon>
        <taxon>Insecta</taxon>
        <taxon>Pterygota</taxon>
        <taxon>Neoptera</taxon>
        <taxon>Endopterygota</taxon>
        <taxon>Lepidoptera</taxon>
        <taxon>Glossata</taxon>
        <taxon>Ditrysia</taxon>
        <taxon>Yponomeutoidea</taxon>
        <taxon>Plutellidae</taxon>
        <taxon>Plutella</taxon>
    </lineage>
</organism>
<gene>
    <name evidence="4" type="ORF">JYU34_002203</name>
    <name evidence="3" type="ORF">JYU34_006924</name>
    <name evidence="2" type="ORF">JYU34_012482</name>
</gene>
<dbReference type="CDD" id="cd09272">
    <property type="entry name" value="RNase_HI_RT_Ty1"/>
    <property type="match status" value="1"/>
</dbReference>
<dbReference type="EMBL" id="JAHIBW010000009">
    <property type="protein sequence ID" value="KAG7308245.1"/>
    <property type="molecule type" value="Genomic_DNA"/>
</dbReference>
<dbReference type="EMBL" id="JAHIBW010000004">
    <property type="protein sequence ID" value="KAG7311198.1"/>
    <property type="molecule type" value="Genomic_DNA"/>
</dbReference>
<evidence type="ECO:0000313" key="3">
    <source>
        <dbReference type="EMBL" id="KAG7308245.1"/>
    </source>
</evidence>